<organism evidence="1 2">
    <name type="scientific">Artomyces pyxidatus</name>
    <dbReference type="NCBI Taxonomy" id="48021"/>
    <lineage>
        <taxon>Eukaryota</taxon>
        <taxon>Fungi</taxon>
        <taxon>Dikarya</taxon>
        <taxon>Basidiomycota</taxon>
        <taxon>Agaricomycotina</taxon>
        <taxon>Agaricomycetes</taxon>
        <taxon>Russulales</taxon>
        <taxon>Auriscalpiaceae</taxon>
        <taxon>Artomyces</taxon>
    </lineage>
</organism>
<reference evidence="1" key="2">
    <citation type="journal article" date="2022" name="New Phytol.">
        <title>Evolutionary transition to the ectomycorrhizal habit in the genomes of a hyperdiverse lineage of mushroom-forming fungi.</title>
        <authorList>
            <person name="Looney B."/>
            <person name="Miyauchi S."/>
            <person name="Morin E."/>
            <person name="Drula E."/>
            <person name="Courty P.E."/>
            <person name="Kohler A."/>
            <person name="Kuo A."/>
            <person name="LaButti K."/>
            <person name="Pangilinan J."/>
            <person name="Lipzen A."/>
            <person name="Riley R."/>
            <person name="Andreopoulos W."/>
            <person name="He G."/>
            <person name="Johnson J."/>
            <person name="Nolan M."/>
            <person name="Tritt A."/>
            <person name="Barry K.W."/>
            <person name="Grigoriev I.V."/>
            <person name="Nagy L.G."/>
            <person name="Hibbett D."/>
            <person name="Henrissat B."/>
            <person name="Matheny P.B."/>
            <person name="Labbe J."/>
            <person name="Martin F.M."/>
        </authorList>
    </citation>
    <scope>NUCLEOTIDE SEQUENCE</scope>
    <source>
        <strain evidence="1">HHB10654</strain>
    </source>
</reference>
<dbReference type="Proteomes" id="UP000814140">
    <property type="component" value="Unassembled WGS sequence"/>
</dbReference>
<evidence type="ECO:0000313" key="2">
    <source>
        <dbReference type="Proteomes" id="UP000814140"/>
    </source>
</evidence>
<accession>A0ACB8SLS1</accession>
<evidence type="ECO:0000313" key="1">
    <source>
        <dbReference type="EMBL" id="KAI0057314.1"/>
    </source>
</evidence>
<keyword evidence="2" id="KW-1185">Reference proteome</keyword>
<comment type="caution">
    <text evidence="1">The sequence shown here is derived from an EMBL/GenBank/DDBJ whole genome shotgun (WGS) entry which is preliminary data.</text>
</comment>
<sequence>MTQEEPPNRLRVAATVSFYLVAALAMVMANKWVLNVTTAPLFFLFTQLVIAVLLFLASHVLNIVRVPMKFDLPLIKGLTPLVLLNVVALSSNNYTLKYVDASFYQVARGLVLPLTVLTSYVYLKSRPSMRILLSCAIVTAGFFVGVFLDHTQVSALGVMFGIASSLMTALHAVVMKRGLDIVGGSALNLSWYSNLLSAVVLVPCIWAVGEAPAVWEILTGEAVGLGTFIGGSTITGALGFLMSIASILSIKVTSPITHMISSAIRGVAASFLGVWLFGDFLSSGRVAAIVVILVGSLDYTWTKHVESLPAIRTKESYERVPLEDVEEGLAGKQEEEEDMVEVEKV</sequence>
<gene>
    <name evidence="1" type="ORF">BV25DRAFT_1892899</name>
</gene>
<name>A0ACB8SLS1_9AGAM</name>
<protein>
    <submittedName>
        <fullName evidence="1">Uncharacterized protein</fullName>
    </submittedName>
</protein>
<dbReference type="EMBL" id="MU277249">
    <property type="protein sequence ID" value="KAI0057314.1"/>
    <property type="molecule type" value="Genomic_DNA"/>
</dbReference>
<reference evidence="1" key="1">
    <citation type="submission" date="2021-03" db="EMBL/GenBank/DDBJ databases">
        <authorList>
            <consortium name="DOE Joint Genome Institute"/>
            <person name="Ahrendt S."/>
            <person name="Looney B.P."/>
            <person name="Miyauchi S."/>
            <person name="Morin E."/>
            <person name="Drula E."/>
            <person name="Courty P.E."/>
            <person name="Chicoki N."/>
            <person name="Fauchery L."/>
            <person name="Kohler A."/>
            <person name="Kuo A."/>
            <person name="Labutti K."/>
            <person name="Pangilinan J."/>
            <person name="Lipzen A."/>
            <person name="Riley R."/>
            <person name="Andreopoulos W."/>
            <person name="He G."/>
            <person name="Johnson J."/>
            <person name="Barry K.W."/>
            <person name="Grigoriev I.V."/>
            <person name="Nagy L."/>
            <person name="Hibbett D."/>
            <person name="Henrissat B."/>
            <person name="Matheny P.B."/>
            <person name="Labbe J."/>
            <person name="Martin F."/>
        </authorList>
    </citation>
    <scope>NUCLEOTIDE SEQUENCE</scope>
    <source>
        <strain evidence="1">HHB10654</strain>
    </source>
</reference>
<proteinExistence type="predicted"/>